<dbReference type="InterPro" id="IPR029060">
    <property type="entry name" value="PIN-like_dom_sf"/>
</dbReference>
<evidence type="ECO:0000256" key="6">
    <source>
        <dbReference type="ARBA" id="ARBA00022842"/>
    </source>
</evidence>
<proteinExistence type="inferred from homology"/>
<protein>
    <recommendedName>
        <fullName evidence="8">Ribonuclease VapC</fullName>
        <shortName evidence="8">RNase VapC</shortName>
        <ecNumber evidence="8">3.1.-.-</ecNumber>
    </recommendedName>
    <alternativeName>
        <fullName evidence="8">Toxin VapC</fullName>
    </alternativeName>
</protein>
<comment type="caution">
    <text evidence="8">Lacks conserved residue(s) required for the propagation of feature annotation.</text>
</comment>
<keyword evidence="3 8" id="KW-0540">Nuclease</keyword>
<dbReference type="HAMAP" id="MF_00265">
    <property type="entry name" value="VapC_Nob1"/>
    <property type="match status" value="1"/>
</dbReference>
<geneLocation type="plasmid" evidence="10 11">
    <name>unnamed3</name>
</geneLocation>
<evidence type="ECO:0000256" key="1">
    <source>
        <dbReference type="ARBA" id="ARBA00001946"/>
    </source>
</evidence>
<feature type="domain" description="PIN" evidence="9">
    <location>
        <begin position="1"/>
        <end position="129"/>
    </location>
</feature>
<keyword evidence="11" id="KW-1185">Reference proteome</keyword>
<dbReference type="GO" id="GO:0004540">
    <property type="term" value="F:RNA nuclease activity"/>
    <property type="evidence" value="ECO:0007669"/>
    <property type="project" value="InterPro"/>
</dbReference>
<evidence type="ECO:0000256" key="4">
    <source>
        <dbReference type="ARBA" id="ARBA00022723"/>
    </source>
</evidence>
<comment type="function">
    <text evidence="8">Toxic component of a toxin-antitoxin (TA) system. An RNase.</text>
</comment>
<comment type="similarity">
    <text evidence="7 8">Belongs to the PINc/VapC protein family.</text>
</comment>
<dbReference type="Proteomes" id="UP000276417">
    <property type="component" value="Plasmid unnamed3"/>
</dbReference>
<sequence length="152" mass="16812">MLLDTNVISELVRPRRSPAVVAYLSGLEPDQSYLSLISVGEIERGIAQVAQSDAPQRAIKLRNWLDGQVVPQYAGRLLPLDEPVIRRWGELMALPEVRARSGIAIEALIAATASVHRLTLVTRNSRDFAVFPVASYDPWTFPLAPNTELENP</sequence>
<dbReference type="CDD" id="cd18746">
    <property type="entry name" value="PIN_VapC4-5_FitB-like"/>
    <property type="match status" value="1"/>
</dbReference>
<evidence type="ECO:0000313" key="10">
    <source>
        <dbReference type="EMBL" id="AZI45270.1"/>
    </source>
</evidence>
<evidence type="ECO:0000259" key="9">
    <source>
        <dbReference type="Pfam" id="PF01850"/>
    </source>
</evidence>
<keyword evidence="6 8" id="KW-0460">Magnesium</keyword>
<keyword evidence="5 8" id="KW-0378">Hydrolase</keyword>
<keyword evidence="4 8" id="KW-0479">Metal-binding</keyword>
<dbReference type="OrthoDB" id="9815354at2"/>
<evidence type="ECO:0000313" key="11">
    <source>
        <dbReference type="Proteomes" id="UP000276417"/>
    </source>
</evidence>
<dbReference type="GO" id="GO:0016787">
    <property type="term" value="F:hydrolase activity"/>
    <property type="evidence" value="ECO:0007669"/>
    <property type="project" value="UniProtKB-KW"/>
</dbReference>
<dbReference type="GO" id="GO:0090729">
    <property type="term" value="F:toxin activity"/>
    <property type="evidence" value="ECO:0007669"/>
    <property type="project" value="UniProtKB-KW"/>
</dbReference>
<feature type="binding site" evidence="8">
    <location>
        <position position="4"/>
    </location>
    <ligand>
        <name>Mg(2+)</name>
        <dbReference type="ChEBI" id="CHEBI:18420"/>
    </ligand>
</feature>
<dbReference type="InterPro" id="IPR002716">
    <property type="entry name" value="PIN_dom"/>
</dbReference>
<organism evidence="10 11">
    <name type="scientific">Deinococcus psychrotolerans</name>
    <dbReference type="NCBI Taxonomy" id="2489213"/>
    <lineage>
        <taxon>Bacteria</taxon>
        <taxon>Thermotogati</taxon>
        <taxon>Deinococcota</taxon>
        <taxon>Deinococci</taxon>
        <taxon>Deinococcales</taxon>
        <taxon>Deinococcaceae</taxon>
        <taxon>Deinococcus</taxon>
    </lineage>
</organism>
<dbReference type="PANTHER" id="PTHR33653:SF1">
    <property type="entry name" value="RIBONUCLEASE VAPC2"/>
    <property type="match status" value="1"/>
</dbReference>
<dbReference type="EMBL" id="CP034187">
    <property type="protein sequence ID" value="AZI45270.1"/>
    <property type="molecule type" value="Genomic_DNA"/>
</dbReference>
<gene>
    <name evidence="8" type="primary">vapC</name>
    <name evidence="10" type="ORF">EHF33_19830</name>
</gene>
<evidence type="ECO:0000256" key="5">
    <source>
        <dbReference type="ARBA" id="ARBA00022801"/>
    </source>
</evidence>
<evidence type="ECO:0000256" key="2">
    <source>
        <dbReference type="ARBA" id="ARBA00022649"/>
    </source>
</evidence>
<dbReference type="KEGG" id="dph:EHF33_19830"/>
<evidence type="ECO:0000256" key="3">
    <source>
        <dbReference type="ARBA" id="ARBA00022722"/>
    </source>
</evidence>
<dbReference type="SUPFAM" id="SSF88723">
    <property type="entry name" value="PIN domain-like"/>
    <property type="match status" value="1"/>
</dbReference>
<comment type="cofactor">
    <cofactor evidence="1 8">
        <name>Mg(2+)</name>
        <dbReference type="ChEBI" id="CHEBI:18420"/>
    </cofactor>
</comment>
<keyword evidence="2 8" id="KW-1277">Toxin-antitoxin system</keyword>
<evidence type="ECO:0000256" key="8">
    <source>
        <dbReference type="HAMAP-Rule" id="MF_00265"/>
    </source>
</evidence>
<dbReference type="GO" id="GO:0000287">
    <property type="term" value="F:magnesium ion binding"/>
    <property type="evidence" value="ECO:0007669"/>
    <property type="project" value="UniProtKB-UniRule"/>
</dbReference>
<dbReference type="PANTHER" id="PTHR33653">
    <property type="entry name" value="RIBONUCLEASE VAPC2"/>
    <property type="match status" value="1"/>
</dbReference>
<dbReference type="InterPro" id="IPR022907">
    <property type="entry name" value="VapC_family"/>
</dbReference>
<dbReference type="Pfam" id="PF01850">
    <property type="entry name" value="PIN"/>
    <property type="match status" value="1"/>
</dbReference>
<accession>A0A3G8YKR6</accession>
<keyword evidence="10" id="KW-0614">Plasmid</keyword>
<keyword evidence="8" id="KW-0800">Toxin</keyword>
<dbReference type="InterPro" id="IPR050556">
    <property type="entry name" value="Type_II_TA_system_RNase"/>
</dbReference>
<reference evidence="10 11" key="1">
    <citation type="submission" date="2018-11" db="EMBL/GenBank/DDBJ databases">
        <title>Deinococcus shelandsis sp. nov., isolated from South Shetland Islands soil of Antarctica.</title>
        <authorList>
            <person name="Tian J."/>
        </authorList>
    </citation>
    <scope>NUCLEOTIDE SEQUENCE [LARGE SCALE GENOMIC DNA]</scope>
    <source>
        <strain evidence="10 11">S14-83T</strain>
        <plasmid evidence="10 11">unnamed3</plasmid>
    </source>
</reference>
<dbReference type="Gene3D" id="3.40.50.1010">
    <property type="entry name" value="5'-nuclease"/>
    <property type="match status" value="1"/>
</dbReference>
<name>A0A3G8YKR6_9DEIO</name>
<evidence type="ECO:0000256" key="7">
    <source>
        <dbReference type="ARBA" id="ARBA00038093"/>
    </source>
</evidence>
<dbReference type="EC" id="3.1.-.-" evidence="8"/>
<dbReference type="AlphaFoldDB" id="A0A3G8YKR6"/>